<evidence type="ECO:0000313" key="4">
    <source>
        <dbReference type="EMBL" id="GAA4788749.1"/>
    </source>
</evidence>
<dbReference type="EMBL" id="BAABIQ010000008">
    <property type="protein sequence ID" value="GAA4788749.1"/>
    <property type="molecule type" value="Genomic_DNA"/>
</dbReference>
<evidence type="ECO:0000256" key="2">
    <source>
        <dbReference type="ARBA" id="ARBA00022840"/>
    </source>
</evidence>
<protein>
    <submittedName>
        <fullName evidence="4">AAA family ATPase</fullName>
    </submittedName>
</protein>
<evidence type="ECO:0000259" key="3">
    <source>
        <dbReference type="Pfam" id="PF13538"/>
    </source>
</evidence>
<dbReference type="Gene3D" id="2.30.30.940">
    <property type="match status" value="1"/>
</dbReference>
<keyword evidence="2" id="KW-0067">ATP-binding</keyword>
<dbReference type="CDD" id="cd18809">
    <property type="entry name" value="SF1_C_RecD"/>
    <property type="match status" value="1"/>
</dbReference>
<keyword evidence="5" id="KW-1185">Reference proteome</keyword>
<dbReference type="InterPro" id="IPR027785">
    <property type="entry name" value="UvrD-like_helicase_C"/>
</dbReference>
<evidence type="ECO:0000256" key="1">
    <source>
        <dbReference type="ARBA" id="ARBA00022741"/>
    </source>
</evidence>
<dbReference type="CDD" id="cd17933">
    <property type="entry name" value="DEXSc_RecD-like"/>
    <property type="match status" value="1"/>
</dbReference>
<keyword evidence="1" id="KW-0547">Nucleotide-binding</keyword>
<proteinExistence type="predicted"/>
<dbReference type="InterPro" id="IPR050534">
    <property type="entry name" value="Coronavir_polyprotein_1ab"/>
</dbReference>
<name>A0ABP9B057_9SPHI</name>
<feature type="domain" description="UvrD-like helicase C-terminal" evidence="3">
    <location>
        <begin position="426"/>
        <end position="476"/>
    </location>
</feature>
<gene>
    <name evidence="4" type="ORF">GCM10023231_16250</name>
</gene>
<dbReference type="InterPro" id="IPR027417">
    <property type="entry name" value="P-loop_NTPase"/>
</dbReference>
<accession>A0ABP9B057</accession>
<dbReference type="Proteomes" id="UP001501411">
    <property type="component" value="Unassembled WGS sequence"/>
</dbReference>
<dbReference type="Pfam" id="PF13538">
    <property type="entry name" value="UvrD_C_2"/>
    <property type="match status" value="1"/>
</dbReference>
<dbReference type="Pfam" id="PF13604">
    <property type="entry name" value="AAA_30"/>
    <property type="match status" value="1"/>
</dbReference>
<dbReference type="Gene3D" id="3.40.50.300">
    <property type="entry name" value="P-loop containing nucleotide triphosphate hydrolases"/>
    <property type="match status" value="3"/>
</dbReference>
<evidence type="ECO:0000313" key="5">
    <source>
        <dbReference type="Proteomes" id="UP001501411"/>
    </source>
</evidence>
<dbReference type="SUPFAM" id="SSF52540">
    <property type="entry name" value="P-loop containing nucleoside triphosphate hydrolases"/>
    <property type="match status" value="1"/>
</dbReference>
<dbReference type="PANTHER" id="PTHR43788">
    <property type="entry name" value="DNA2/NAM7 HELICASE FAMILY MEMBER"/>
    <property type="match status" value="1"/>
</dbReference>
<sequence length="485" mass="55178">MQKAFFLLGLGVEVIQLFKRYFPAIPTPQQQEAFNTISVFLTRAQPESCFVLKGYAGTGKTTILSTLVHILPMLHQRAVLLAPTGRAAKVMAAYSGKPASTIHKKIYRKNVAGTPELAFTLSDNLHKNTLFIIDEASMISNERVGFGGKSLLEDLVNYVMAGDHCRLLFVGDVAQLPPIGLEESPALNKAYLRTHFNVEVMTYELTDVVRQESNSGILVNATRIREQLRLDKKPLVQVKFPKLVVKGFPDIFRMTGEHLMEGLHYAYDKFGLENTLVICRSNKSANLYNQHIRHQILYREEELTGGDQVMVVRNNYYWTTEEGQDQRFIANGDMAVVKRVRNVHEQYGFRFADVTLSFIDQMDAEPLSCRILLDVLHADAPHLPLADQRRLFEAVMEDYQDLPTKRARLEAIKKDAYYNALQIKFSMAVTCHKAQGGQWDAVFVDQGFLTEEMLTTDFLRWLYTACTRATQELFLVNFNPKFFVG</sequence>
<comment type="caution">
    <text evidence="4">The sequence shown here is derived from an EMBL/GenBank/DDBJ whole genome shotgun (WGS) entry which is preliminary data.</text>
</comment>
<dbReference type="PANTHER" id="PTHR43788:SF6">
    <property type="entry name" value="DNA HELICASE B"/>
    <property type="match status" value="1"/>
</dbReference>
<organism evidence="4 5">
    <name type="scientific">Olivibacter ginsenosidimutans</name>
    <dbReference type="NCBI Taxonomy" id="1176537"/>
    <lineage>
        <taxon>Bacteria</taxon>
        <taxon>Pseudomonadati</taxon>
        <taxon>Bacteroidota</taxon>
        <taxon>Sphingobacteriia</taxon>
        <taxon>Sphingobacteriales</taxon>
        <taxon>Sphingobacteriaceae</taxon>
        <taxon>Olivibacter</taxon>
    </lineage>
</organism>
<reference evidence="5" key="1">
    <citation type="journal article" date="2019" name="Int. J. Syst. Evol. Microbiol.">
        <title>The Global Catalogue of Microorganisms (GCM) 10K type strain sequencing project: providing services to taxonomists for standard genome sequencing and annotation.</title>
        <authorList>
            <consortium name="The Broad Institute Genomics Platform"/>
            <consortium name="The Broad Institute Genome Sequencing Center for Infectious Disease"/>
            <person name="Wu L."/>
            <person name="Ma J."/>
        </authorList>
    </citation>
    <scope>NUCLEOTIDE SEQUENCE [LARGE SCALE GENOMIC DNA]</scope>
    <source>
        <strain evidence="5">JCM 18200</strain>
    </source>
</reference>